<dbReference type="PROSITE" id="PS00452">
    <property type="entry name" value="GUANYLATE_CYCLASE_1"/>
    <property type="match status" value="1"/>
</dbReference>
<dbReference type="PROSITE" id="PS50110">
    <property type="entry name" value="RESPONSE_REGULATORY"/>
    <property type="match status" value="1"/>
</dbReference>
<evidence type="ECO:0000256" key="9">
    <source>
        <dbReference type="PROSITE-ProRule" id="PRU00169"/>
    </source>
</evidence>
<dbReference type="PROSITE" id="PS50125">
    <property type="entry name" value="GUANYLATE_CYCLASE_2"/>
    <property type="match status" value="1"/>
</dbReference>
<dbReference type="SMART" id="SM00044">
    <property type="entry name" value="CYCc"/>
    <property type="match status" value="1"/>
</dbReference>
<evidence type="ECO:0000259" key="12">
    <source>
        <dbReference type="PROSITE" id="PS50125"/>
    </source>
</evidence>
<dbReference type="InterPro" id="IPR001789">
    <property type="entry name" value="Sig_transdc_resp-reg_receiver"/>
</dbReference>
<evidence type="ECO:0000256" key="8">
    <source>
        <dbReference type="ARBA" id="ARBA00023239"/>
    </source>
</evidence>
<comment type="caution">
    <text evidence="13">The sequence shown here is derived from an EMBL/GenBank/DDBJ whole genome shotgun (WGS) entry which is preliminary data.</text>
</comment>
<dbReference type="SMART" id="SM00388">
    <property type="entry name" value="HisKA"/>
    <property type="match status" value="2"/>
</dbReference>
<dbReference type="InterPro" id="IPR018297">
    <property type="entry name" value="A/G_cyclase_CS"/>
</dbReference>
<dbReference type="InterPro" id="IPR003661">
    <property type="entry name" value="HisK_dim/P_dom"/>
</dbReference>
<evidence type="ECO:0000259" key="11">
    <source>
        <dbReference type="PROSITE" id="PS50110"/>
    </source>
</evidence>
<dbReference type="CDD" id="cd00082">
    <property type="entry name" value="HisKA"/>
    <property type="match status" value="1"/>
</dbReference>
<dbReference type="GO" id="GO:0000155">
    <property type="term" value="F:phosphorelay sensor kinase activity"/>
    <property type="evidence" value="ECO:0007669"/>
    <property type="project" value="InterPro"/>
</dbReference>
<dbReference type="InterPro" id="IPR001054">
    <property type="entry name" value="A/G_cyclase"/>
</dbReference>
<keyword evidence="14" id="KW-1185">Reference proteome</keyword>
<feature type="domain" description="Guanylate cyclase" evidence="12">
    <location>
        <begin position="372"/>
        <end position="499"/>
    </location>
</feature>
<accession>A0AA41Z1G5</accession>
<evidence type="ECO:0000256" key="2">
    <source>
        <dbReference type="ARBA" id="ARBA00004370"/>
    </source>
</evidence>
<keyword evidence="6" id="KW-1133">Transmembrane helix</keyword>
<keyword evidence="5" id="KW-0547">Nucleotide-binding</keyword>
<evidence type="ECO:0000256" key="5">
    <source>
        <dbReference type="ARBA" id="ARBA00022741"/>
    </source>
</evidence>
<evidence type="ECO:0000256" key="10">
    <source>
        <dbReference type="RuleBase" id="RU000405"/>
    </source>
</evidence>
<dbReference type="GO" id="GO:0004016">
    <property type="term" value="F:adenylate cyclase activity"/>
    <property type="evidence" value="ECO:0007669"/>
    <property type="project" value="UniProtKB-ARBA"/>
</dbReference>
<dbReference type="InterPro" id="IPR011006">
    <property type="entry name" value="CheY-like_superfamily"/>
</dbReference>
<dbReference type="SUPFAM" id="SSF52172">
    <property type="entry name" value="CheY-like"/>
    <property type="match status" value="1"/>
</dbReference>
<dbReference type="Gene3D" id="3.30.70.1230">
    <property type="entry name" value="Nucleotide cyclase"/>
    <property type="match status" value="1"/>
</dbReference>
<dbReference type="SUPFAM" id="SSF55073">
    <property type="entry name" value="Nucleotide cyclase"/>
    <property type="match status" value="1"/>
</dbReference>
<dbReference type="PANTHER" id="PTHR11920">
    <property type="entry name" value="GUANYLYL CYCLASE"/>
    <property type="match status" value="1"/>
</dbReference>
<dbReference type="InterPro" id="IPR036097">
    <property type="entry name" value="HisK_dim/P_sf"/>
</dbReference>
<gene>
    <name evidence="13" type="ORF">M8523_24115</name>
</gene>
<dbReference type="Gene3D" id="1.10.287.130">
    <property type="match status" value="1"/>
</dbReference>
<dbReference type="Pfam" id="PF00211">
    <property type="entry name" value="Guanylate_cyc"/>
    <property type="match status" value="1"/>
</dbReference>
<protein>
    <recommendedName>
        <fullName evidence="3">histidine kinase</fullName>
        <ecNumber evidence="3">2.7.13.3</ecNumber>
    </recommendedName>
</protein>
<evidence type="ECO:0000256" key="1">
    <source>
        <dbReference type="ARBA" id="ARBA00000085"/>
    </source>
</evidence>
<dbReference type="EC" id="2.7.13.3" evidence="3"/>
<evidence type="ECO:0000313" key="13">
    <source>
        <dbReference type="EMBL" id="MCW6511098.1"/>
    </source>
</evidence>
<evidence type="ECO:0000313" key="14">
    <source>
        <dbReference type="Proteomes" id="UP001165667"/>
    </source>
</evidence>
<feature type="domain" description="Response regulatory" evidence="11">
    <location>
        <begin position="202"/>
        <end position="318"/>
    </location>
</feature>
<organism evidence="13 14">
    <name type="scientific">Lichenifustis flavocetrariae</name>
    <dbReference type="NCBI Taxonomy" id="2949735"/>
    <lineage>
        <taxon>Bacteria</taxon>
        <taxon>Pseudomonadati</taxon>
        <taxon>Pseudomonadota</taxon>
        <taxon>Alphaproteobacteria</taxon>
        <taxon>Hyphomicrobiales</taxon>
        <taxon>Lichenihabitantaceae</taxon>
        <taxon>Lichenifustis</taxon>
    </lineage>
</organism>
<keyword evidence="4" id="KW-0812">Transmembrane</keyword>
<keyword evidence="9" id="KW-0597">Phosphoprotein</keyword>
<dbReference type="GO" id="GO:0016020">
    <property type="term" value="C:membrane"/>
    <property type="evidence" value="ECO:0007669"/>
    <property type="project" value="UniProtKB-SubCell"/>
</dbReference>
<dbReference type="Pfam" id="PF00072">
    <property type="entry name" value="Response_reg"/>
    <property type="match status" value="1"/>
</dbReference>
<sequence>MNQAPGIVAAAKPDFDDERLARAISAFVRAEFIAPVDVVSSFIDLVIEDVAREQMASFRADLQTMKASSLRLRIVVEELLDTSASQRSLSEKQIDDFTASLRHELRTPITAIMGYGELLLEEAREEGFPTMVETLDGLLAASRRLLGGIDSMIEFIQSGSLTTTHGETGAGSDQTAAMEQAVATLRSVLSEQPTLAARATGYLLVVDDNPSSLDLLTRRLERDGHKVCACSDGEAALRVTGQQNFDLVLLDFLMPRLNGVDVLRQLRGTPHTSTIPVIIMSGADEVESAVLCIEAGADDVMQKPLDPILMRSRISALVERKTLRDREQAYVEQLRVERERSESLLRSMLPGPVVERLRHGETVIADHFEAATILFCDIVGFTALSSRMPAPRMIALLNSVFSNLDRLAKANGLEKIKTIGDAYLVAGGLPNARPDHALATARMALAIPEAVAAAGREVGEQLEARIGMHTGPVVAGVIGTDKFVYDVWGDTVNVASRMERNGVAGRVHVSEAVRAAVGDAYGFEPLPPMNIKGKGAMQTFLLI</sequence>
<dbReference type="GO" id="GO:0000166">
    <property type="term" value="F:nucleotide binding"/>
    <property type="evidence" value="ECO:0007669"/>
    <property type="project" value="UniProtKB-KW"/>
</dbReference>
<keyword evidence="8 10" id="KW-0456">Lyase</keyword>
<dbReference type="InterPro" id="IPR050401">
    <property type="entry name" value="Cyclic_nucleotide_synthase"/>
</dbReference>
<proteinExistence type="inferred from homology"/>
<dbReference type="SUPFAM" id="SSF47384">
    <property type="entry name" value="Homodimeric domain of signal transducing histidine kinase"/>
    <property type="match status" value="1"/>
</dbReference>
<keyword evidence="7" id="KW-0472">Membrane</keyword>
<dbReference type="PANTHER" id="PTHR11920:SF335">
    <property type="entry name" value="GUANYLATE CYCLASE"/>
    <property type="match status" value="1"/>
</dbReference>
<dbReference type="Pfam" id="PF00512">
    <property type="entry name" value="HisKA"/>
    <property type="match status" value="1"/>
</dbReference>
<dbReference type="Gene3D" id="3.40.50.2300">
    <property type="match status" value="1"/>
</dbReference>
<dbReference type="SMART" id="SM00448">
    <property type="entry name" value="REC"/>
    <property type="match status" value="1"/>
</dbReference>
<dbReference type="InterPro" id="IPR029787">
    <property type="entry name" value="Nucleotide_cyclase"/>
</dbReference>
<dbReference type="AlphaFoldDB" id="A0AA41Z1G5"/>
<name>A0AA41Z1G5_9HYPH</name>
<comment type="catalytic activity">
    <reaction evidence="1">
        <text>ATP + protein L-histidine = ADP + protein N-phospho-L-histidine.</text>
        <dbReference type="EC" id="2.7.13.3"/>
    </reaction>
</comment>
<evidence type="ECO:0000256" key="4">
    <source>
        <dbReference type="ARBA" id="ARBA00022692"/>
    </source>
</evidence>
<dbReference type="EMBL" id="JAMOIM010000021">
    <property type="protein sequence ID" value="MCW6511098.1"/>
    <property type="molecule type" value="Genomic_DNA"/>
</dbReference>
<dbReference type="CDD" id="cd00156">
    <property type="entry name" value="REC"/>
    <property type="match status" value="1"/>
</dbReference>
<comment type="similarity">
    <text evidence="10">Belongs to the adenylyl cyclase class-4/guanylyl cyclase family.</text>
</comment>
<comment type="subcellular location">
    <subcellularLocation>
        <location evidence="2">Membrane</location>
    </subcellularLocation>
</comment>
<evidence type="ECO:0000256" key="7">
    <source>
        <dbReference type="ARBA" id="ARBA00023136"/>
    </source>
</evidence>
<dbReference type="Proteomes" id="UP001165667">
    <property type="component" value="Unassembled WGS sequence"/>
</dbReference>
<dbReference type="RefSeq" id="WP_282587475.1">
    <property type="nucleotide sequence ID" value="NZ_JAMOIM010000021.1"/>
</dbReference>
<feature type="modified residue" description="4-aspartylphosphate" evidence="9">
    <location>
        <position position="251"/>
    </location>
</feature>
<evidence type="ECO:0000256" key="3">
    <source>
        <dbReference type="ARBA" id="ARBA00012438"/>
    </source>
</evidence>
<dbReference type="GO" id="GO:0009190">
    <property type="term" value="P:cyclic nucleotide biosynthetic process"/>
    <property type="evidence" value="ECO:0007669"/>
    <property type="project" value="InterPro"/>
</dbReference>
<reference evidence="13" key="1">
    <citation type="submission" date="2022-05" db="EMBL/GenBank/DDBJ databases">
        <authorList>
            <person name="Pankratov T."/>
        </authorList>
    </citation>
    <scope>NUCLEOTIDE SEQUENCE</scope>
    <source>
        <strain evidence="13">BP6-180914</strain>
    </source>
</reference>
<dbReference type="CDD" id="cd07302">
    <property type="entry name" value="CHD"/>
    <property type="match status" value="1"/>
</dbReference>
<evidence type="ECO:0000256" key="6">
    <source>
        <dbReference type="ARBA" id="ARBA00022989"/>
    </source>
</evidence>